<keyword evidence="2" id="KW-1185">Reference proteome</keyword>
<proteinExistence type="predicted"/>
<reference evidence="1 2" key="1">
    <citation type="submission" date="2013-09" db="EMBL/GenBank/DDBJ databases">
        <title>Corchorus capsularis genome sequencing.</title>
        <authorList>
            <person name="Alam M."/>
            <person name="Haque M.S."/>
            <person name="Islam M.S."/>
            <person name="Emdad E.M."/>
            <person name="Islam M.M."/>
            <person name="Ahmed B."/>
            <person name="Halim A."/>
            <person name="Hossen Q.M.M."/>
            <person name="Hossain M.Z."/>
            <person name="Ahmed R."/>
            <person name="Khan M.M."/>
            <person name="Islam R."/>
            <person name="Rashid M.M."/>
            <person name="Khan S.A."/>
            <person name="Rahman M.S."/>
            <person name="Alam M."/>
        </authorList>
    </citation>
    <scope>NUCLEOTIDE SEQUENCE [LARGE SCALE GENOMIC DNA]</scope>
    <source>
        <strain evidence="2">cv. CVL-1</strain>
        <tissue evidence="1">Whole seedling</tissue>
    </source>
</reference>
<protein>
    <submittedName>
        <fullName evidence="1">Uncharacterized protein</fullName>
    </submittedName>
</protein>
<comment type="caution">
    <text evidence="1">The sequence shown here is derived from an EMBL/GenBank/DDBJ whole genome shotgun (WGS) entry which is preliminary data.</text>
</comment>
<sequence>MANVMVLTDFSTKEVWLEHGFGDYGWSTGEGVCGKWRRVEQ</sequence>
<accession>A0A1R3GXE0</accession>
<gene>
    <name evidence="1" type="ORF">CCACVL1_22698</name>
</gene>
<dbReference type="EMBL" id="AWWV01013197">
    <property type="protein sequence ID" value="OMO62670.1"/>
    <property type="molecule type" value="Genomic_DNA"/>
</dbReference>
<dbReference type="AlphaFoldDB" id="A0A1R3GXE0"/>
<name>A0A1R3GXE0_COCAP</name>
<dbReference type="Gramene" id="OMO62670">
    <property type="protein sequence ID" value="OMO62670"/>
    <property type="gene ID" value="CCACVL1_22698"/>
</dbReference>
<evidence type="ECO:0000313" key="2">
    <source>
        <dbReference type="Proteomes" id="UP000188268"/>
    </source>
</evidence>
<dbReference type="Proteomes" id="UP000188268">
    <property type="component" value="Unassembled WGS sequence"/>
</dbReference>
<organism evidence="1 2">
    <name type="scientific">Corchorus capsularis</name>
    <name type="common">Jute</name>
    <dbReference type="NCBI Taxonomy" id="210143"/>
    <lineage>
        <taxon>Eukaryota</taxon>
        <taxon>Viridiplantae</taxon>
        <taxon>Streptophyta</taxon>
        <taxon>Embryophyta</taxon>
        <taxon>Tracheophyta</taxon>
        <taxon>Spermatophyta</taxon>
        <taxon>Magnoliopsida</taxon>
        <taxon>eudicotyledons</taxon>
        <taxon>Gunneridae</taxon>
        <taxon>Pentapetalae</taxon>
        <taxon>rosids</taxon>
        <taxon>malvids</taxon>
        <taxon>Malvales</taxon>
        <taxon>Malvaceae</taxon>
        <taxon>Grewioideae</taxon>
        <taxon>Apeibeae</taxon>
        <taxon>Corchorus</taxon>
    </lineage>
</organism>
<evidence type="ECO:0000313" key="1">
    <source>
        <dbReference type="EMBL" id="OMO62670.1"/>
    </source>
</evidence>